<accession>A0A417YU67</accession>
<organism evidence="1 2">
    <name type="scientific">Neobacillus notoginsengisoli</name>
    <dbReference type="NCBI Taxonomy" id="1578198"/>
    <lineage>
        <taxon>Bacteria</taxon>
        <taxon>Bacillati</taxon>
        <taxon>Bacillota</taxon>
        <taxon>Bacilli</taxon>
        <taxon>Bacillales</taxon>
        <taxon>Bacillaceae</taxon>
        <taxon>Neobacillus</taxon>
    </lineage>
</organism>
<keyword evidence="2" id="KW-1185">Reference proteome</keyword>
<gene>
    <name evidence="1" type="ORF">D1B31_10930</name>
</gene>
<protein>
    <submittedName>
        <fullName evidence="1">Sigma-w pathway protein ysdB</fullName>
    </submittedName>
</protein>
<reference evidence="1 2" key="1">
    <citation type="journal article" date="2017" name="Int. J. Syst. Evol. Microbiol.">
        <title>Bacillus notoginsengisoli sp. nov., a novel bacterium isolated from the rhizosphere of Panax notoginseng.</title>
        <authorList>
            <person name="Zhang M.Y."/>
            <person name="Cheng J."/>
            <person name="Cai Y."/>
            <person name="Zhang T.Y."/>
            <person name="Wu Y.Y."/>
            <person name="Manikprabhu D."/>
            <person name="Li W.J."/>
            <person name="Zhang Y.X."/>
        </authorList>
    </citation>
    <scope>NUCLEOTIDE SEQUENCE [LARGE SCALE GENOMIC DNA]</scope>
    <source>
        <strain evidence="1 2">JCM 30743</strain>
    </source>
</reference>
<proteinExistence type="predicted"/>
<dbReference type="EMBL" id="QWEG01000006">
    <property type="protein sequence ID" value="RHW40700.1"/>
    <property type="molecule type" value="Genomic_DNA"/>
</dbReference>
<name>A0A417YU67_9BACI</name>
<evidence type="ECO:0000313" key="1">
    <source>
        <dbReference type="EMBL" id="RHW40700.1"/>
    </source>
</evidence>
<dbReference type="AlphaFoldDB" id="A0A417YU67"/>
<sequence length="146" mass="16854">MLIELLRLFGLILTGIILYKGVKYYISAPRKLEAARNHGHFLLLDDIKNPRKNFLLTYKGAVFEGEKYLGITEESFAVISISIWPRDMAKLETLSQSDFLFIQNELLKSYPKASIEWTATVKDLLRQQIYSIEKNHSSNTLADRSR</sequence>
<dbReference type="Proteomes" id="UP000284416">
    <property type="component" value="Unassembled WGS sequence"/>
</dbReference>
<evidence type="ECO:0000313" key="2">
    <source>
        <dbReference type="Proteomes" id="UP000284416"/>
    </source>
</evidence>
<comment type="caution">
    <text evidence="1">The sequence shown here is derived from an EMBL/GenBank/DDBJ whole genome shotgun (WGS) entry which is preliminary data.</text>
</comment>